<dbReference type="Proteomes" id="UP000297454">
    <property type="component" value="Unassembled WGS sequence"/>
</dbReference>
<dbReference type="InterPro" id="IPR003735">
    <property type="entry name" value="Metal_Tscrpt_repr"/>
</dbReference>
<comment type="caution">
    <text evidence="1">The sequence shown here is derived from an EMBL/GenBank/DDBJ whole genome shotgun (WGS) entry which is preliminary data.</text>
</comment>
<dbReference type="EMBL" id="SCFR01000016">
    <property type="protein sequence ID" value="TFF65784.1"/>
    <property type="molecule type" value="Genomic_DNA"/>
</dbReference>
<dbReference type="PANTHER" id="PTHR33677:SF3">
    <property type="entry name" value="COPPER-SENSING TRANSCRIPTIONAL REPRESSOR RICR"/>
    <property type="match status" value="1"/>
</dbReference>
<dbReference type="GO" id="GO:0045892">
    <property type="term" value="P:negative regulation of DNA-templated transcription"/>
    <property type="evidence" value="ECO:0007669"/>
    <property type="project" value="UniProtKB-ARBA"/>
</dbReference>
<gene>
    <name evidence="1" type="ORF">EQF91_05150</name>
</gene>
<dbReference type="GO" id="GO:0003677">
    <property type="term" value="F:DNA binding"/>
    <property type="evidence" value="ECO:0007669"/>
    <property type="project" value="InterPro"/>
</dbReference>
<organism evidence="1 2">
    <name type="scientific">Helcococcus ovis</name>
    <dbReference type="NCBI Taxonomy" id="72026"/>
    <lineage>
        <taxon>Bacteria</taxon>
        <taxon>Bacillati</taxon>
        <taxon>Bacillota</taxon>
        <taxon>Tissierellia</taxon>
        <taxon>Tissierellales</taxon>
        <taxon>Peptoniphilaceae</taxon>
        <taxon>Helcococcus</taxon>
    </lineage>
</organism>
<dbReference type="Gene3D" id="1.20.58.1000">
    <property type="entry name" value="Metal-sensitive repressor, helix protomer"/>
    <property type="match status" value="1"/>
</dbReference>
<dbReference type="GO" id="GO:0046872">
    <property type="term" value="F:metal ion binding"/>
    <property type="evidence" value="ECO:0007669"/>
    <property type="project" value="InterPro"/>
</dbReference>
<dbReference type="Pfam" id="PF02583">
    <property type="entry name" value="Trns_repr_metal"/>
    <property type="match status" value="1"/>
</dbReference>
<protein>
    <submittedName>
        <fullName evidence="1">Metal-sensitive transcriptional regulator</fullName>
    </submittedName>
</protein>
<dbReference type="InterPro" id="IPR038390">
    <property type="entry name" value="Metal_Tscrpt_repr_sf"/>
</dbReference>
<keyword evidence="2" id="KW-1185">Reference proteome</keyword>
<name>A0A4R9C0W7_9FIRM</name>
<dbReference type="RefSeq" id="WP_134744346.1">
    <property type="nucleotide sequence ID" value="NZ_JBFNGE010000044.1"/>
</dbReference>
<sequence>MKANHKNILNRLKRARGQIDGIIKMVEADKYCLDVSTQISAVVAALNSTNKEILSAHLKNCVSQSLEKGKKIDVNEKIDEIEKIIMKLSK</sequence>
<proteinExistence type="predicted"/>
<dbReference type="PANTHER" id="PTHR33677">
    <property type="entry name" value="TRANSCRIPTIONAL REPRESSOR FRMR-RELATED"/>
    <property type="match status" value="1"/>
</dbReference>
<dbReference type="AlphaFoldDB" id="A0A4R9C0W7"/>
<reference evidence="1 2" key="1">
    <citation type="submission" date="2019-01" db="EMBL/GenBank/DDBJ databases">
        <title>Draft Genome Sequences of Helcococcus ovis Strains Isolated from the Uterus and Vagina of Dairy Cows with Metritis.</title>
        <authorList>
            <person name="Cunha F."/>
            <person name="Jeon S.J."/>
            <person name="Kutzer P."/>
            <person name="Galvao K.N."/>
        </authorList>
    </citation>
    <scope>NUCLEOTIDE SEQUENCE [LARGE SCALE GENOMIC DNA]</scope>
    <source>
        <strain evidence="1 2">KG-37</strain>
    </source>
</reference>
<evidence type="ECO:0000313" key="1">
    <source>
        <dbReference type="EMBL" id="TFF65784.1"/>
    </source>
</evidence>
<evidence type="ECO:0000313" key="2">
    <source>
        <dbReference type="Proteomes" id="UP000297454"/>
    </source>
</evidence>
<accession>A0A4R9C0W7</accession>